<dbReference type="EMBL" id="CP032568">
    <property type="protein sequence ID" value="AYF77964.1"/>
    <property type="molecule type" value="Genomic_DNA"/>
</dbReference>
<keyword evidence="7" id="KW-1185">Reference proteome</keyword>
<dbReference type="RefSeq" id="WP_120742954.1">
    <property type="nucleotide sequence ID" value="NZ_CP032568.1"/>
</dbReference>
<dbReference type="OrthoDB" id="7252896at2"/>
<evidence type="ECO:0000256" key="4">
    <source>
        <dbReference type="PROSITE-ProRule" id="PRU00335"/>
    </source>
</evidence>
<proteinExistence type="predicted"/>
<dbReference type="InterPro" id="IPR001647">
    <property type="entry name" value="HTH_TetR"/>
</dbReference>
<evidence type="ECO:0000256" key="1">
    <source>
        <dbReference type="ARBA" id="ARBA00023015"/>
    </source>
</evidence>
<dbReference type="SUPFAM" id="SSF46689">
    <property type="entry name" value="Homeodomain-like"/>
    <property type="match status" value="1"/>
</dbReference>
<keyword evidence="3" id="KW-0804">Transcription</keyword>
<sequence>MAARKVLTRAESQALTREELIEAAERLFYANGYHATSLAAIAAEAGRTIGAVYSNFDRKEDLGLEVLRGWGSQKLSRLATAIASTDGSLEQRLAAVANWWDTQLIAENDALILAAEFGISVVRDRDQRAAAVEACQRFVEAGRVLLLDHLPEGATHSQEVLEDAVQGVLGTAIGLAVGHMTEMTPNDRSTSVLIATVEFWLRRLGESIGVSEASALT</sequence>
<feature type="domain" description="HTH tetR-type" evidence="5">
    <location>
        <begin position="14"/>
        <end position="74"/>
    </location>
</feature>
<dbReference type="KEGG" id="nyu:D7D52_33760"/>
<dbReference type="Gene3D" id="1.10.357.10">
    <property type="entry name" value="Tetracycline Repressor, domain 2"/>
    <property type="match status" value="1"/>
</dbReference>
<evidence type="ECO:0000259" key="5">
    <source>
        <dbReference type="PROSITE" id="PS50977"/>
    </source>
</evidence>
<dbReference type="PANTHER" id="PTHR30055">
    <property type="entry name" value="HTH-TYPE TRANSCRIPTIONAL REGULATOR RUTR"/>
    <property type="match status" value="1"/>
</dbReference>
<keyword evidence="1" id="KW-0805">Transcription regulation</keyword>
<dbReference type="PANTHER" id="PTHR30055:SF234">
    <property type="entry name" value="HTH-TYPE TRANSCRIPTIONAL REGULATOR BETI"/>
    <property type="match status" value="1"/>
</dbReference>
<name>A0A386ZLD4_9NOCA</name>
<dbReference type="InterPro" id="IPR009057">
    <property type="entry name" value="Homeodomain-like_sf"/>
</dbReference>
<evidence type="ECO:0000313" key="6">
    <source>
        <dbReference type="EMBL" id="AYF77964.1"/>
    </source>
</evidence>
<dbReference type="GO" id="GO:0000976">
    <property type="term" value="F:transcription cis-regulatory region binding"/>
    <property type="evidence" value="ECO:0007669"/>
    <property type="project" value="TreeGrafter"/>
</dbReference>
<dbReference type="InterPro" id="IPR050109">
    <property type="entry name" value="HTH-type_TetR-like_transc_reg"/>
</dbReference>
<gene>
    <name evidence="6" type="ORF">D7D52_33760</name>
</gene>
<evidence type="ECO:0000313" key="7">
    <source>
        <dbReference type="Proteomes" id="UP000267164"/>
    </source>
</evidence>
<accession>A0A386ZLD4</accession>
<dbReference type="PRINTS" id="PR00455">
    <property type="entry name" value="HTHTETR"/>
</dbReference>
<organism evidence="6 7">
    <name type="scientific">Nocardia yunnanensis</name>
    <dbReference type="NCBI Taxonomy" id="2382165"/>
    <lineage>
        <taxon>Bacteria</taxon>
        <taxon>Bacillati</taxon>
        <taxon>Actinomycetota</taxon>
        <taxon>Actinomycetes</taxon>
        <taxon>Mycobacteriales</taxon>
        <taxon>Nocardiaceae</taxon>
        <taxon>Nocardia</taxon>
    </lineage>
</organism>
<dbReference type="Proteomes" id="UP000267164">
    <property type="component" value="Chromosome"/>
</dbReference>
<dbReference type="Pfam" id="PF00440">
    <property type="entry name" value="TetR_N"/>
    <property type="match status" value="1"/>
</dbReference>
<evidence type="ECO:0000256" key="2">
    <source>
        <dbReference type="ARBA" id="ARBA00023125"/>
    </source>
</evidence>
<reference evidence="6 7" key="1">
    <citation type="submission" date="2018-09" db="EMBL/GenBank/DDBJ databases">
        <title>Nocardia yunnanensis sp. nov., an actinomycete isolated from a soil sample.</title>
        <authorList>
            <person name="Zhang J."/>
        </authorList>
    </citation>
    <scope>NUCLEOTIDE SEQUENCE [LARGE SCALE GENOMIC DNA]</scope>
    <source>
        <strain evidence="6 7">CFHS0054</strain>
    </source>
</reference>
<dbReference type="GO" id="GO:0003700">
    <property type="term" value="F:DNA-binding transcription factor activity"/>
    <property type="evidence" value="ECO:0007669"/>
    <property type="project" value="TreeGrafter"/>
</dbReference>
<evidence type="ECO:0000256" key="3">
    <source>
        <dbReference type="ARBA" id="ARBA00023163"/>
    </source>
</evidence>
<dbReference type="AlphaFoldDB" id="A0A386ZLD4"/>
<keyword evidence="2 4" id="KW-0238">DNA-binding</keyword>
<dbReference type="PROSITE" id="PS50977">
    <property type="entry name" value="HTH_TETR_2"/>
    <property type="match status" value="1"/>
</dbReference>
<feature type="DNA-binding region" description="H-T-H motif" evidence="4">
    <location>
        <begin position="37"/>
        <end position="56"/>
    </location>
</feature>
<protein>
    <submittedName>
        <fullName evidence="6">TetR/AcrR family transcriptional regulator</fullName>
    </submittedName>
</protein>